<organism evidence="2 3">
    <name type="scientific">Triticum turgidum subsp. durum</name>
    <name type="common">Durum wheat</name>
    <name type="synonym">Triticum durum</name>
    <dbReference type="NCBI Taxonomy" id="4567"/>
    <lineage>
        <taxon>Eukaryota</taxon>
        <taxon>Viridiplantae</taxon>
        <taxon>Streptophyta</taxon>
        <taxon>Embryophyta</taxon>
        <taxon>Tracheophyta</taxon>
        <taxon>Spermatophyta</taxon>
        <taxon>Magnoliopsida</taxon>
        <taxon>Liliopsida</taxon>
        <taxon>Poales</taxon>
        <taxon>Poaceae</taxon>
        <taxon>BOP clade</taxon>
        <taxon>Pooideae</taxon>
        <taxon>Triticodae</taxon>
        <taxon>Triticeae</taxon>
        <taxon>Triticinae</taxon>
        <taxon>Triticum</taxon>
    </lineage>
</organism>
<protein>
    <submittedName>
        <fullName evidence="2">Uncharacterized protein</fullName>
    </submittedName>
</protein>
<dbReference type="PANTHER" id="PTHR48083:SF13">
    <property type="entry name" value="ACYL-COA DEHYDROGENASE FAMILY MEMBER 11"/>
    <property type="match status" value="1"/>
</dbReference>
<proteinExistence type="predicted"/>
<sequence>MQAAVSDLIGYQHSRLKRKRPMLVFGFNDASHGHAEIASDNLRVPFMNILHGEGHGFELTEGRLGPGRSHHCLRLRVAAECGTHMMVERALRTAFGKKIAQHGSFQLDWQWSAYIKERKLGSDHLEQTCVPRDRRIHAAAAVMFGIGYNSDG</sequence>
<dbReference type="GO" id="GO:0033539">
    <property type="term" value="P:fatty acid beta-oxidation using acyl-CoA dehydrogenase"/>
    <property type="evidence" value="ECO:0007669"/>
    <property type="project" value="TreeGrafter"/>
</dbReference>
<evidence type="ECO:0000313" key="3">
    <source>
        <dbReference type="Proteomes" id="UP000324705"/>
    </source>
</evidence>
<gene>
    <name evidence="2" type="ORF">TRITD_2Bv1G037830</name>
</gene>
<accession>A0A9R1PF12</accession>
<dbReference type="GO" id="GO:0003995">
    <property type="term" value="F:acyl-CoA dehydrogenase activity"/>
    <property type="evidence" value="ECO:0007669"/>
    <property type="project" value="TreeGrafter"/>
</dbReference>
<dbReference type="EMBL" id="LT934114">
    <property type="protein sequence ID" value="VAH42241.1"/>
    <property type="molecule type" value="Genomic_DNA"/>
</dbReference>
<dbReference type="GO" id="GO:0005737">
    <property type="term" value="C:cytoplasm"/>
    <property type="evidence" value="ECO:0007669"/>
    <property type="project" value="TreeGrafter"/>
</dbReference>
<keyword evidence="3" id="KW-1185">Reference proteome</keyword>
<keyword evidence="1" id="KW-0560">Oxidoreductase</keyword>
<evidence type="ECO:0000313" key="2">
    <source>
        <dbReference type="EMBL" id="VAH42241.1"/>
    </source>
</evidence>
<dbReference type="Gramene" id="TRITD2Bv1G037830.2">
    <property type="protein sequence ID" value="TRITD2Bv1G037830.2"/>
    <property type="gene ID" value="TRITD2Bv1G037830"/>
</dbReference>
<dbReference type="InterPro" id="IPR050741">
    <property type="entry name" value="Acyl-CoA_dehydrogenase"/>
</dbReference>
<evidence type="ECO:0000256" key="1">
    <source>
        <dbReference type="ARBA" id="ARBA00023002"/>
    </source>
</evidence>
<name>A0A9R1PF12_TRITD</name>
<dbReference type="Gene3D" id="1.20.140.10">
    <property type="entry name" value="Butyryl-CoA Dehydrogenase, subunit A, domain 3"/>
    <property type="match status" value="1"/>
</dbReference>
<reference evidence="2 3" key="1">
    <citation type="submission" date="2017-09" db="EMBL/GenBank/DDBJ databases">
        <authorList>
            <consortium name="International Durum Wheat Genome Sequencing Consortium (IDWGSC)"/>
            <person name="Milanesi L."/>
        </authorList>
    </citation>
    <scope>NUCLEOTIDE SEQUENCE [LARGE SCALE GENOMIC DNA]</scope>
    <source>
        <strain evidence="3">cv. Svevo</strain>
    </source>
</reference>
<dbReference type="PANTHER" id="PTHR48083">
    <property type="entry name" value="MEDIUM-CHAIN SPECIFIC ACYL-COA DEHYDROGENASE, MITOCHONDRIAL-RELATED"/>
    <property type="match status" value="1"/>
</dbReference>
<dbReference type="Proteomes" id="UP000324705">
    <property type="component" value="Chromosome 2B"/>
</dbReference>
<dbReference type="AlphaFoldDB" id="A0A9R1PF12"/>